<protein>
    <submittedName>
        <fullName evidence="1">Ribonuclease H</fullName>
    </submittedName>
</protein>
<dbReference type="EMBL" id="JBFOLK010000009">
    <property type="protein sequence ID" value="KAL2486759.1"/>
    <property type="molecule type" value="Genomic_DNA"/>
</dbReference>
<name>A0ABD1RHY4_9LAMI</name>
<proteinExistence type="predicted"/>
<gene>
    <name evidence="1" type="ORF">Adt_31515</name>
</gene>
<organism evidence="1 2">
    <name type="scientific">Abeliophyllum distichum</name>
    <dbReference type="NCBI Taxonomy" id="126358"/>
    <lineage>
        <taxon>Eukaryota</taxon>
        <taxon>Viridiplantae</taxon>
        <taxon>Streptophyta</taxon>
        <taxon>Embryophyta</taxon>
        <taxon>Tracheophyta</taxon>
        <taxon>Spermatophyta</taxon>
        <taxon>Magnoliopsida</taxon>
        <taxon>eudicotyledons</taxon>
        <taxon>Gunneridae</taxon>
        <taxon>Pentapetalae</taxon>
        <taxon>asterids</taxon>
        <taxon>lamiids</taxon>
        <taxon>Lamiales</taxon>
        <taxon>Oleaceae</taxon>
        <taxon>Forsythieae</taxon>
        <taxon>Abeliophyllum</taxon>
    </lineage>
</organism>
<sequence>MEFSMVDKRSAYHGVFGRPALKEFWAVASIHHLCINFPTERGIAMVKEYRPMARRCYRNTLRNVEKKEVNMIFLNVEMIDVSEDAHGISQWRKPPPLRTSTQEWRK</sequence>
<accession>A0ABD1RHY4</accession>
<reference evidence="2" key="1">
    <citation type="submission" date="2024-07" db="EMBL/GenBank/DDBJ databases">
        <title>Two chromosome-level genome assemblies of Korean endemic species Abeliophyllum distichum and Forsythia ovata (Oleaceae).</title>
        <authorList>
            <person name="Jang H."/>
        </authorList>
    </citation>
    <scope>NUCLEOTIDE SEQUENCE [LARGE SCALE GENOMIC DNA]</scope>
</reference>
<dbReference type="Proteomes" id="UP001604336">
    <property type="component" value="Unassembled WGS sequence"/>
</dbReference>
<comment type="caution">
    <text evidence="1">The sequence shown here is derived from an EMBL/GenBank/DDBJ whole genome shotgun (WGS) entry which is preliminary data.</text>
</comment>
<keyword evidence="2" id="KW-1185">Reference proteome</keyword>
<evidence type="ECO:0000313" key="2">
    <source>
        <dbReference type="Proteomes" id="UP001604336"/>
    </source>
</evidence>
<evidence type="ECO:0000313" key="1">
    <source>
        <dbReference type="EMBL" id="KAL2486759.1"/>
    </source>
</evidence>
<dbReference type="AlphaFoldDB" id="A0ABD1RHY4"/>